<dbReference type="SUPFAM" id="SSF55073">
    <property type="entry name" value="Nucleotide cyclase"/>
    <property type="match status" value="1"/>
</dbReference>
<dbReference type="InterPro" id="IPR050469">
    <property type="entry name" value="Diguanylate_Cyclase"/>
</dbReference>
<dbReference type="Gene3D" id="3.30.70.270">
    <property type="match status" value="1"/>
</dbReference>
<dbReference type="GO" id="GO:0052621">
    <property type="term" value="F:diguanylate cyclase activity"/>
    <property type="evidence" value="ECO:0007669"/>
    <property type="project" value="TreeGrafter"/>
</dbReference>
<accession>A0A0R1LNH6</accession>
<feature type="domain" description="GGDEF" evidence="2">
    <location>
        <begin position="234"/>
        <end position="368"/>
    </location>
</feature>
<feature type="transmembrane region" description="Helical" evidence="1">
    <location>
        <begin position="6"/>
        <end position="25"/>
    </location>
</feature>
<gene>
    <name evidence="3" type="ORF">FD04_GL001924</name>
</gene>
<sequence length="368" mass="42197">MALLGNTSFWFFFFMIGFVATIEIIEDLGAQWLESHLHRQIKTVWLVISYIVAILLMIKMLRLFGTTYTWTANALRNGALLFSTTKICDRRAYRYFLVLVFLTFYPYWHLSLLVALGLAATLVILLLINQFQEWVVHSDFRAIVVLIAASIAFWLFDMWAYDYPLGETLLITLGFIVIMLLAHLYARMLVYRKRQTHELLYDTQHDSLTGAYSVGKFNNDFTRFRTLNAKGGAPAIHLIMMDIDHFKHVNDTYGHLVGNQVLKAFSTNCHDFLEKVEFPCSLYRTGGEEFSIIVNGASDKQVNQLAEDYRQWLKRLAVRTTAGMIHVTISAGITRMQAVDVQNDQVIGRADSNLYAAKRAGRDTVMMD</sequence>
<dbReference type="EMBL" id="AZEE01000030">
    <property type="protein sequence ID" value="KRK97064.1"/>
    <property type="molecule type" value="Genomic_DNA"/>
</dbReference>
<dbReference type="InterPro" id="IPR000160">
    <property type="entry name" value="GGDEF_dom"/>
</dbReference>
<feature type="transmembrane region" description="Helical" evidence="1">
    <location>
        <begin position="140"/>
        <end position="156"/>
    </location>
</feature>
<organism evidence="3 4">
    <name type="scientific">Secundilactobacillus odoratitofui DSM 19909 = JCM 15043</name>
    <dbReference type="NCBI Taxonomy" id="1423776"/>
    <lineage>
        <taxon>Bacteria</taxon>
        <taxon>Bacillati</taxon>
        <taxon>Bacillota</taxon>
        <taxon>Bacilli</taxon>
        <taxon>Lactobacillales</taxon>
        <taxon>Lactobacillaceae</taxon>
        <taxon>Secundilactobacillus</taxon>
    </lineage>
</organism>
<evidence type="ECO:0000313" key="4">
    <source>
        <dbReference type="Proteomes" id="UP000051160"/>
    </source>
</evidence>
<dbReference type="Proteomes" id="UP000051160">
    <property type="component" value="Unassembled WGS sequence"/>
</dbReference>
<dbReference type="PROSITE" id="PS50887">
    <property type="entry name" value="GGDEF"/>
    <property type="match status" value="1"/>
</dbReference>
<dbReference type="PANTHER" id="PTHR45138:SF9">
    <property type="entry name" value="DIGUANYLATE CYCLASE DGCM-RELATED"/>
    <property type="match status" value="1"/>
</dbReference>
<comment type="caution">
    <text evidence="3">The sequence shown here is derived from an EMBL/GenBank/DDBJ whole genome shotgun (WGS) entry which is preliminary data.</text>
</comment>
<dbReference type="PANTHER" id="PTHR45138">
    <property type="entry name" value="REGULATORY COMPONENTS OF SENSORY TRANSDUCTION SYSTEM"/>
    <property type="match status" value="1"/>
</dbReference>
<dbReference type="PATRIC" id="fig|1423776.4.peg.1950"/>
<dbReference type="GO" id="GO:0043709">
    <property type="term" value="P:cell adhesion involved in single-species biofilm formation"/>
    <property type="evidence" value="ECO:0007669"/>
    <property type="project" value="TreeGrafter"/>
</dbReference>
<feature type="transmembrane region" description="Helical" evidence="1">
    <location>
        <begin position="107"/>
        <end position="128"/>
    </location>
</feature>
<proteinExistence type="predicted"/>
<name>A0A0R1LNH6_9LACO</name>
<dbReference type="InterPro" id="IPR029787">
    <property type="entry name" value="Nucleotide_cyclase"/>
</dbReference>
<evidence type="ECO:0000256" key="1">
    <source>
        <dbReference type="SAM" id="Phobius"/>
    </source>
</evidence>
<keyword evidence="1" id="KW-0472">Membrane</keyword>
<reference evidence="3 4" key="1">
    <citation type="journal article" date="2015" name="Genome Announc.">
        <title>Expanding the biotechnology potential of lactobacilli through comparative genomics of 213 strains and associated genera.</title>
        <authorList>
            <person name="Sun Z."/>
            <person name="Harris H.M."/>
            <person name="McCann A."/>
            <person name="Guo C."/>
            <person name="Argimon S."/>
            <person name="Zhang W."/>
            <person name="Yang X."/>
            <person name="Jeffery I.B."/>
            <person name="Cooney J.C."/>
            <person name="Kagawa T.F."/>
            <person name="Liu W."/>
            <person name="Song Y."/>
            <person name="Salvetti E."/>
            <person name="Wrobel A."/>
            <person name="Rasinkangas P."/>
            <person name="Parkhill J."/>
            <person name="Rea M.C."/>
            <person name="O'Sullivan O."/>
            <person name="Ritari J."/>
            <person name="Douillard F.P."/>
            <person name="Paul Ross R."/>
            <person name="Yang R."/>
            <person name="Briner A.E."/>
            <person name="Felis G.E."/>
            <person name="de Vos W.M."/>
            <person name="Barrangou R."/>
            <person name="Klaenhammer T.R."/>
            <person name="Caufield P.W."/>
            <person name="Cui Y."/>
            <person name="Zhang H."/>
            <person name="O'Toole P.W."/>
        </authorList>
    </citation>
    <scope>NUCLEOTIDE SEQUENCE [LARGE SCALE GENOMIC DNA]</scope>
    <source>
        <strain evidence="3 4">DSM 19909</strain>
    </source>
</reference>
<keyword evidence="1" id="KW-0812">Transmembrane</keyword>
<dbReference type="SMART" id="SM00267">
    <property type="entry name" value="GGDEF"/>
    <property type="match status" value="1"/>
</dbReference>
<dbReference type="GO" id="GO:1902201">
    <property type="term" value="P:negative regulation of bacterial-type flagellum-dependent cell motility"/>
    <property type="evidence" value="ECO:0007669"/>
    <property type="project" value="TreeGrafter"/>
</dbReference>
<evidence type="ECO:0000259" key="2">
    <source>
        <dbReference type="PROSITE" id="PS50887"/>
    </source>
</evidence>
<feature type="transmembrane region" description="Helical" evidence="1">
    <location>
        <begin position="45"/>
        <end position="65"/>
    </location>
</feature>
<dbReference type="NCBIfam" id="TIGR00254">
    <property type="entry name" value="GGDEF"/>
    <property type="match status" value="1"/>
</dbReference>
<dbReference type="RefSeq" id="WP_054700822.1">
    <property type="nucleotide sequence ID" value="NZ_AZEE01000030.1"/>
</dbReference>
<dbReference type="Pfam" id="PF00990">
    <property type="entry name" value="GGDEF"/>
    <property type="match status" value="1"/>
</dbReference>
<dbReference type="STRING" id="1423776.FD04_GL001924"/>
<protein>
    <submittedName>
        <fullName evidence="3">Signal transduction diguanylate cyclase</fullName>
    </submittedName>
</protein>
<evidence type="ECO:0000313" key="3">
    <source>
        <dbReference type="EMBL" id="KRK97064.1"/>
    </source>
</evidence>
<keyword evidence="1" id="KW-1133">Transmembrane helix</keyword>
<dbReference type="InterPro" id="IPR043128">
    <property type="entry name" value="Rev_trsase/Diguanyl_cyclase"/>
</dbReference>
<feature type="transmembrane region" description="Helical" evidence="1">
    <location>
        <begin position="168"/>
        <end position="186"/>
    </location>
</feature>
<dbReference type="CDD" id="cd01949">
    <property type="entry name" value="GGDEF"/>
    <property type="match status" value="1"/>
</dbReference>
<keyword evidence="4" id="KW-1185">Reference proteome</keyword>
<dbReference type="AlphaFoldDB" id="A0A0R1LNH6"/>
<dbReference type="GO" id="GO:0005886">
    <property type="term" value="C:plasma membrane"/>
    <property type="evidence" value="ECO:0007669"/>
    <property type="project" value="TreeGrafter"/>
</dbReference>